<feature type="signal peptide" evidence="1">
    <location>
        <begin position="1"/>
        <end position="26"/>
    </location>
</feature>
<protein>
    <recommendedName>
        <fullName evidence="4">Porin</fullName>
    </recommendedName>
</protein>
<proteinExistence type="predicted"/>
<keyword evidence="1" id="KW-0732">Signal</keyword>
<gene>
    <name evidence="2" type="ORF">GRI68_10165</name>
</gene>
<sequence length="244" mass="25089">MRTGNLFASSALAVCASLALAAPAAAQDEDESDASDLTISGSVDLVSDYRFRGVSFSDEDPAIQGSINLEHSSGFYIGTWASSLEDSGLYGSIEVDLYAGYATEIAPGTGLDIGLLYYAYPNGDSAFGDAEYFEPYVSLTQALGPVDATIGAAYAPSQDALGNADNIYLHGGLDAPLPGTPISLSAHAGYSDGSLAYVGSYWDWSLGASADIGPLTVGIAYIDTDLPDVPGQDTAVVFSISAGF</sequence>
<dbReference type="OrthoDB" id="9793561at2"/>
<evidence type="ECO:0000256" key="1">
    <source>
        <dbReference type="SAM" id="SignalP"/>
    </source>
</evidence>
<dbReference type="Proteomes" id="UP000429229">
    <property type="component" value="Unassembled WGS sequence"/>
</dbReference>
<reference evidence="2 3" key="1">
    <citation type="submission" date="2019-12" db="EMBL/GenBank/DDBJ databases">
        <title>Genomic-based taxomic classification of the family Erythrobacteraceae.</title>
        <authorList>
            <person name="Xu L."/>
        </authorList>
    </citation>
    <scope>NUCLEOTIDE SEQUENCE [LARGE SCALE GENOMIC DNA]</scope>
    <source>
        <strain evidence="2 3">LMG 29519</strain>
    </source>
</reference>
<dbReference type="EMBL" id="WTYR01000001">
    <property type="protein sequence ID" value="MXP10543.1"/>
    <property type="molecule type" value="Genomic_DNA"/>
</dbReference>
<name>A0A6I4U6R2_9SPHN</name>
<evidence type="ECO:0000313" key="2">
    <source>
        <dbReference type="EMBL" id="MXP10543.1"/>
    </source>
</evidence>
<organism evidence="2 3">
    <name type="scientific">Alteriqipengyuania halimionae</name>
    <dbReference type="NCBI Taxonomy" id="1926630"/>
    <lineage>
        <taxon>Bacteria</taxon>
        <taxon>Pseudomonadati</taxon>
        <taxon>Pseudomonadota</taxon>
        <taxon>Alphaproteobacteria</taxon>
        <taxon>Sphingomonadales</taxon>
        <taxon>Erythrobacteraceae</taxon>
        <taxon>Alteriqipengyuania</taxon>
    </lineage>
</organism>
<dbReference type="RefSeq" id="WP_160617134.1">
    <property type="nucleotide sequence ID" value="NZ_WTYR01000001.1"/>
</dbReference>
<dbReference type="SUPFAM" id="SSF56935">
    <property type="entry name" value="Porins"/>
    <property type="match status" value="1"/>
</dbReference>
<evidence type="ECO:0000313" key="3">
    <source>
        <dbReference type="Proteomes" id="UP000429229"/>
    </source>
</evidence>
<keyword evidence="3" id="KW-1185">Reference proteome</keyword>
<accession>A0A6I4U6R2</accession>
<comment type="caution">
    <text evidence="2">The sequence shown here is derived from an EMBL/GenBank/DDBJ whole genome shotgun (WGS) entry which is preliminary data.</text>
</comment>
<feature type="chain" id="PRO_5026290972" description="Porin" evidence="1">
    <location>
        <begin position="27"/>
        <end position="244"/>
    </location>
</feature>
<dbReference type="InterPro" id="IPR010239">
    <property type="entry name" value="CHP02001"/>
</dbReference>
<dbReference type="Pfam" id="PF09694">
    <property type="entry name" value="Gcw_chp"/>
    <property type="match status" value="1"/>
</dbReference>
<evidence type="ECO:0008006" key="4">
    <source>
        <dbReference type="Google" id="ProtNLM"/>
    </source>
</evidence>
<dbReference type="AlphaFoldDB" id="A0A6I4U6R2"/>
<dbReference type="NCBIfam" id="TIGR02001">
    <property type="entry name" value="gcw_chp"/>
    <property type="match status" value="1"/>
</dbReference>